<dbReference type="OrthoDB" id="9783375at2"/>
<name>A0A1B9F528_9BACT</name>
<dbReference type="InterPro" id="IPR020015">
    <property type="entry name" value="Decahaem_cyt-c_DmsE"/>
</dbReference>
<dbReference type="NCBIfam" id="NF041028">
    <property type="entry name" value="decahem_GSU2203"/>
    <property type="match status" value="1"/>
</dbReference>
<dbReference type="PANTHER" id="PTHR35038">
    <property type="entry name" value="DISSIMILATORY SULFITE REDUCTASE SIRA"/>
    <property type="match status" value="1"/>
</dbReference>
<sequence>MGKKILLLITSLSLIVGCSEMMRNRAAYIKLPPIPQGASYVGSEACGDCHEDYIQESTNVHLKIASFEVPQGVKTGCESCHGPASLHVEGEGDTEKIIRFGPEGLEPDEIAGVCVSCHQAGTHFNWAGSIHAENEVACTTCHKIHGNKNKNLLVDKETALCAKCHQDINAKTYFASHHPIKEGKMGCSDCHNPHGSASPEAGMLKTEERVNDLCLKCHTRYQGPFVFEHDPVVEDCLICHDPHGTVANNLLRQQEPFICLQCHEAHFHAARASNNVATVFAPGDPSNVIAPSDHGFTKSFMTKCTQCHSKVHGSDLPSQSVPGAGAALTR</sequence>
<dbReference type="PATRIC" id="fig|1156395.6.peg.1462"/>
<dbReference type="GO" id="GO:0016491">
    <property type="term" value="F:oxidoreductase activity"/>
    <property type="evidence" value="ECO:0007669"/>
    <property type="project" value="TreeGrafter"/>
</dbReference>
<feature type="domain" description="Doubled CXXCH motif" evidence="2">
    <location>
        <begin position="177"/>
        <end position="220"/>
    </location>
</feature>
<dbReference type="RefSeq" id="WP_083186688.1">
    <property type="nucleotide sequence ID" value="NZ_MAGO01000007.1"/>
</dbReference>
<evidence type="ECO:0000313" key="4">
    <source>
        <dbReference type="EMBL" id="OCC14963.1"/>
    </source>
</evidence>
<feature type="domain" description="Cytochrome c-type protein NrfB-like" evidence="3">
    <location>
        <begin position="77"/>
        <end position="152"/>
    </location>
</feature>
<dbReference type="Pfam" id="PF22678">
    <property type="entry name" value="Cytochrom_c_NrfB-like"/>
    <property type="match status" value="1"/>
</dbReference>
<protein>
    <submittedName>
        <fullName evidence="4">Decaheme cytochrome c protein MtrA</fullName>
    </submittedName>
</protein>
<evidence type="ECO:0000259" key="3">
    <source>
        <dbReference type="Pfam" id="PF22678"/>
    </source>
</evidence>
<dbReference type="PANTHER" id="PTHR35038:SF6">
    <property type="entry name" value="SURFACE LOCALIZED DECAHEME CYTOCHROME C LIPOPROTEIN"/>
    <property type="match status" value="1"/>
</dbReference>
<reference evidence="4 5" key="1">
    <citation type="submission" date="2016-06" db="EMBL/GenBank/DDBJ databases">
        <title>Respiratory ammonification of nitrate coupled to the oxidation of elemental sulfur in deep-sea autotrophic thermophilic bacteria.</title>
        <authorList>
            <person name="Slobodkina G.B."/>
            <person name="Mardanov A.V."/>
            <person name="Ravin N.V."/>
            <person name="Frolova A.A."/>
            <person name="Viryasiv M.B."/>
            <person name="Chernyh N.A."/>
            <person name="Bonch-Osmolovskaya E.A."/>
            <person name="Slobodkin A.I."/>
        </authorList>
    </citation>
    <scope>NUCLEOTIDE SEQUENCE [LARGE SCALE GENOMIC DNA]</scope>
    <source>
        <strain evidence="4 5">S69</strain>
    </source>
</reference>
<evidence type="ECO:0000313" key="5">
    <source>
        <dbReference type="Proteomes" id="UP000093080"/>
    </source>
</evidence>
<evidence type="ECO:0000259" key="2">
    <source>
        <dbReference type="Pfam" id="PF09699"/>
    </source>
</evidence>
<dbReference type="Pfam" id="PF09699">
    <property type="entry name" value="Paired_CXXCH_1"/>
    <property type="match status" value="2"/>
</dbReference>
<dbReference type="NCBIfam" id="TIGR01905">
    <property type="entry name" value="paired_CXXCH_1"/>
    <property type="match status" value="3"/>
</dbReference>
<dbReference type="Gene3D" id="1.10.1130.10">
    <property type="entry name" value="Flavocytochrome C3, Chain A"/>
    <property type="match status" value="3"/>
</dbReference>
<dbReference type="NCBIfam" id="TIGR03508">
    <property type="entry name" value="decahem_SO"/>
    <property type="match status" value="1"/>
</dbReference>
<dbReference type="PROSITE" id="PS51257">
    <property type="entry name" value="PROKAR_LIPOPROTEIN"/>
    <property type="match status" value="1"/>
</dbReference>
<keyword evidence="5" id="KW-1185">Reference proteome</keyword>
<dbReference type="Proteomes" id="UP000093080">
    <property type="component" value="Unassembled WGS sequence"/>
</dbReference>
<dbReference type="EMBL" id="MAGO01000007">
    <property type="protein sequence ID" value="OCC14963.1"/>
    <property type="molecule type" value="Genomic_DNA"/>
</dbReference>
<comment type="caution">
    <text evidence="4">The sequence shown here is derived from an EMBL/GenBank/DDBJ whole genome shotgun (WGS) entry which is preliminary data.</text>
</comment>
<proteinExistence type="predicted"/>
<feature type="domain" description="Doubled CXXCH motif" evidence="2">
    <location>
        <begin position="229"/>
        <end position="265"/>
    </location>
</feature>
<dbReference type="STRING" id="1156395.DBT_1449"/>
<dbReference type="AlphaFoldDB" id="A0A1B9F528"/>
<dbReference type="InterPro" id="IPR036280">
    <property type="entry name" value="Multihaem_cyt_sf"/>
</dbReference>
<organism evidence="4 5">
    <name type="scientific">Dissulfuribacter thermophilus</name>
    <dbReference type="NCBI Taxonomy" id="1156395"/>
    <lineage>
        <taxon>Bacteria</taxon>
        <taxon>Pseudomonadati</taxon>
        <taxon>Thermodesulfobacteriota</taxon>
        <taxon>Dissulfuribacteria</taxon>
        <taxon>Dissulfuribacterales</taxon>
        <taxon>Dissulfuribacteraceae</taxon>
        <taxon>Dissulfuribacter</taxon>
    </lineage>
</organism>
<keyword evidence="1" id="KW-0732">Signal</keyword>
<dbReference type="InterPro" id="IPR053875">
    <property type="entry name" value="Cytochrom_c_NrfB-like_dom"/>
</dbReference>
<dbReference type="InterPro" id="IPR051829">
    <property type="entry name" value="Multiheme_Cytochr_ET"/>
</dbReference>
<dbReference type="InterPro" id="IPR010177">
    <property type="entry name" value="Paired_CXXCH_1"/>
</dbReference>
<evidence type="ECO:0000256" key="1">
    <source>
        <dbReference type="ARBA" id="ARBA00022729"/>
    </source>
</evidence>
<gene>
    <name evidence="4" type="ORF">DBT_1449</name>
</gene>
<dbReference type="SUPFAM" id="SSF48695">
    <property type="entry name" value="Multiheme cytochromes"/>
    <property type="match status" value="1"/>
</dbReference>
<accession>A0A1B9F528</accession>